<gene>
    <name evidence="5" type="ORF">Ctob_003356</name>
</gene>
<dbReference type="GO" id="GO:0006974">
    <property type="term" value="P:DNA damage response"/>
    <property type="evidence" value="ECO:0007669"/>
    <property type="project" value="TreeGrafter"/>
</dbReference>
<dbReference type="Pfam" id="PF00808">
    <property type="entry name" value="CBFD_NFYB_HMF"/>
    <property type="match status" value="1"/>
</dbReference>
<dbReference type="GO" id="GO:0046982">
    <property type="term" value="F:protein heterodimerization activity"/>
    <property type="evidence" value="ECO:0007669"/>
    <property type="project" value="InterPro"/>
</dbReference>
<keyword evidence="6" id="KW-1185">Reference proteome</keyword>
<protein>
    <submittedName>
        <fullName evidence="5">DNA polymerase epsilon subunit 3</fullName>
    </submittedName>
</protein>
<evidence type="ECO:0000256" key="3">
    <source>
        <dbReference type="SAM" id="MobiDB-lite"/>
    </source>
</evidence>
<keyword evidence="2" id="KW-0539">Nucleus</keyword>
<dbReference type="PANTHER" id="PTHR46172">
    <property type="entry name" value="DNA POLYMERASE EPSILON SUBUNIT 3"/>
    <property type="match status" value="1"/>
</dbReference>
<evidence type="ECO:0000256" key="2">
    <source>
        <dbReference type="ARBA" id="ARBA00023242"/>
    </source>
</evidence>
<name>A0A0M0J8P0_9EUKA</name>
<dbReference type="CDD" id="cd22928">
    <property type="entry name" value="HFD_POLE3_DPB4"/>
    <property type="match status" value="1"/>
</dbReference>
<dbReference type="Gene3D" id="1.10.20.10">
    <property type="entry name" value="Histone, subunit A"/>
    <property type="match status" value="1"/>
</dbReference>
<comment type="subcellular location">
    <subcellularLocation>
        <location evidence="1">Nucleus</location>
    </subcellularLocation>
</comment>
<dbReference type="OrthoDB" id="386949at2759"/>
<dbReference type="GO" id="GO:0031490">
    <property type="term" value="F:chromatin DNA binding"/>
    <property type="evidence" value="ECO:0007669"/>
    <property type="project" value="TreeGrafter"/>
</dbReference>
<dbReference type="GO" id="GO:0006272">
    <property type="term" value="P:leading strand elongation"/>
    <property type="evidence" value="ECO:0007669"/>
    <property type="project" value="TreeGrafter"/>
</dbReference>
<dbReference type="SUPFAM" id="SSF47113">
    <property type="entry name" value="Histone-fold"/>
    <property type="match status" value="1"/>
</dbReference>
<dbReference type="GO" id="GO:0008623">
    <property type="term" value="C:CHRAC"/>
    <property type="evidence" value="ECO:0007669"/>
    <property type="project" value="TreeGrafter"/>
</dbReference>
<dbReference type="PANTHER" id="PTHR46172:SF1">
    <property type="entry name" value="DNA POLYMERASE EPSILON SUBUNIT 3"/>
    <property type="match status" value="1"/>
</dbReference>
<sequence>MSAAAAEPPVAAGAAASSGGASGQKRARKDIEEVPTAPVPDVLALPLAPIMRIIRSKLPDGVMVGTETKKAFGKACSLFILYLTTIASDIAKENSRSTVTGADVLAALRDLEFDDLIPSVESSIAAFRE</sequence>
<reference evidence="6" key="1">
    <citation type="journal article" date="2015" name="PLoS Genet.">
        <title>Genome Sequence and Transcriptome Analyses of Chrysochromulina tobin: Metabolic Tools for Enhanced Algal Fitness in the Prominent Order Prymnesiales (Haptophyceae).</title>
        <authorList>
            <person name="Hovde B.T."/>
            <person name="Deodato C.R."/>
            <person name="Hunsperger H.M."/>
            <person name="Ryken S.A."/>
            <person name="Yost W."/>
            <person name="Jha R.K."/>
            <person name="Patterson J."/>
            <person name="Monnat R.J. Jr."/>
            <person name="Barlow S.B."/>
            <person name="Starkenburg S.R."/>
            <person name="Cattolico R.A."/>
        </authorList>
    </citation>
    <scope>NUCLEOTIDE SEQUENCE</scope>
    <source>
        <strain evidence="6">CCMP291</strain>
    </source>
</reference>
<dbReference type="GO" id="GO:0031507">
    <property type="term" value="P:heterochromatin formation"/>
    <property type="evidence" value="ECO:0007669"/>
    <property type="project" value="TreeGrafter"/>
</dbReference>
<organism evidence="5 6">
    <name type="scientific">Chrysochromulina tobinii</name>
    <dbReference type="NCBI Taxonomy" id="1460289"/>
    <lineage>
        <taxon>Eukaryota</taxon>
        <taxon>Haptista</taxon>
        <taxon>Haptophyta</taxon>
        <taxon>Prymnesiophyceae</taxon>
        <taxon>Prymnesiales</taxon>
        <taxon>Chrysochromulinaceae</taxon>
        <taxon>Chrysochromulina</taxon>
    </lineage>
</organism>
<accession>A0A0M0J8P0</accession>
<feature type="region of interest" description="Disordered" evidence="3">
    <location>
        <begin position="1"/>
        <end position="33"/>
    </location>
</feature>
<dbReference type="InterPro" id="IPR051377">
    <property type="entry name" value="DNA_Pol-Epsilon_Subunit"/>
</dbReference>
<dbReference type="InterPro" id="IPR003958">
    <property type="entry name" value="CBFA_NFYB_domain"/>
</dbReference>
<dbReference type="Proteomes" id="UP000037460">
    <property type="component" value="Unassembled WGS sequence"/>
</dbReference>
<feature type="compositionally biased region" description="Low complexity" evidence="3">
    <location>
        <begin position="1"/>
        <end position="19"/>
    </location>
</feature>
<comment type="caution">
    <text evidence="5">The sequence shown here is derived from an EMBL/GenBank/DDBJ whole genome shotgun (WGS) entry which is preliminary data.</text>
</comment>
<evidence type="ECO:0000313" key="5">
    <source>
        <dbReference type="EMBL" id="KOO22593.1"/>
    </source>
</evidence>
<dbReference type="GO" id="GO:0008622">
    <property type="term" value="C:epsilon DNA polymerase complex"/>
    <property type="evidence" value="ECO:0007669"/>
    <property type="project" value="TreeGrafter"/>
</dbReference>
<dbReference type="AlphaFoldDB" id="A0A0M0J8P0"/>
<evidence type="ECO:0000256" key="1">
    <source>
        <dbReference type="ARBA" id="ARBA00004123"/>
    </source>
</evidence>
<dbReference type="InterPro" id="IPR009072">
    <property type="entry name" value="Histone-fold"/>
</dbReference>
<feature type="non-terminal residue" evidence="5">
    <location>
        <position position="129"/>
    </location>
</feature>
<dbReference type="EMBL" id="JWZX01003268">
    <property type="protein sequence ID" value="KOO22593.1"/>
    <property type="molecule type" value="Genomic_DNA"/>
</dbReference>
<feature type="domain" description="Transcription factor CBF/NF-Y/archaeal histone" evidence="4">
    <location>
        <begin position="45"/>
        <end position="108"/>
    </location>
</feature>
<proteinExistence type="predicted"/>
<evidence type="ECO:0000313" key="6">
    <source>
        <dbReference type="Proteomes" id="UP000037460"/>
    </source>
</evidence>
<evidence type="ECO:0000259" key="4">
    <source>
        <dbReference type="Pfam" id="PF00808"/>
    </source>
</evidence>